<feature type="region of interest" description="Disordered" evidence="1">
    <location>
        <begin position="94"/>
        <end position="130"/>
    </location>
</feature>
<organism evidence="2 3">
    <name type="scientific">Gregarina niphandrodes</name>
    <name type="common">Septate eugregarine</name>
    <dbReference type="NCBI Taxonomy" id="110365"/>
    <lineage>
        <taxon>Eukaryota</taxon>
        <taxon>Sar</taxon>
        <taxon>Alveolata</taxon>
        <taxon>Apicomplexa</taxon>
        <taxon>Conoidasida</taxon>
        <taxon>Gregarinasina</taxon>
        <taxon>Eugregarinorida</taxon>
        <taxon>Gregarinidae</taxon>
        <taxon>Gregarina</taxon>
    </lineage>
</organism>
<reference evidence="2" key="1">
    <citation type="submission" date="2013-12" db="EMBL/GenBank/DDBJ databases">
        <authorList>
            <person name="Omoto C.K."/>
            <person name="Sibley D."/>
            <person name="Venepally P."/>
            <person name="Hadjithomas M."/>
            <person name="Karamycheva S."/>
            <person name="Brunk B."/>
            <person name="Roos D."/>
            <person name="Caler E."/>
            <person name="Lorenzi H."/>
        </authorList>
    </citation>
    <scope>NUCLEOTIDE SEQUENCE</scope>
</reference>
<dbReference type="AlphaFoldDB" id="A0A023B6Q2"/>
<proteinExistence type="predicted"/>
<evidence type="ECO:0000313" key="3">
    <source>
        <dbReference type="Proteomes" id="UP000019763"/>
    </source>
</evidence>
<dbReference type="Proteomes" id="UP000019763">
    <property type="component" value="Unassembled WGS sequence"/>
</dbReference>
<protein>
    <submittedName>
        <fullName evidence="2">Uncharacterized protein</fullName>
    </submittedName>
</protein>
<dbReference type="VEuPathDB" id="CryptoDB:GNI_077850"/>
<sequence>MARLDSFMPMMRAAASTTGDCSRETLEVRDGDDVMQTPVVEMTLHMGVYEVAPDQEGQLDCPVIDFHDRRQHFTANADSIVDIEMISDVEIDSSPDLTASDRRRRPLDMENIDPGSATKRRKQNLIQDMS</sequence>
<dbReference type="GeneID" id="22912825"/>
<evidence type="ECO:0000313" key="2">
    <source>
        <dbReference type="EMBL" id="EZG66667.1"/>
    </source>
</evidence>
<keyword evidence="3" id="KW-1185">Reference proteome</keyword>
<comment type="caution">
    <text evidence="2">The sequence shown here is derived from an EMBL/GenBank/DDBJ whole genome shotgun (WGS) entry which is preliminary data.</text>
</comment>
<dbReference type="RefSeq" id="XP_011130538.1">
    <property type="nucleotide sequence ID" value="XM_011132236.1"/>
</dbReference>
<gene>
    <name evidence="2" type="ORF">GNI_077850</name>
</gene>
<dbReference type="EMBL" id="AFNH02000584">
    <property type="protein sequence ID" value="EZG66667.1"/>
    <property type="molecule type" value="Genomic_DNA"/>
</dbReference>
<accession>A0A023B6Q2</accession>
<name>A0A023B6Q2_GRENI</name>
<evidence type="ECO:0000256" key="1">
    <source>
        <dbReference type="SAM" id="MobiDB-lite"/>
    </source>
</evidence>